<organism evidence="1 2">
    <name type="scientific">Stegodyphus mimosarum</name>
    <name type="common">African social velvet spider</name>
    <dbReference type="NCBI Taxonomy" id="407821"/>
    <lineage>
        <taxon>Eukaryota</taxon>
        <taxon>Metazoa</taxon>
        <taxon>Ecdysozoa</taxon>
        <taxon>Arthropoda</taxon>
        <taxon>Chelicerata</taxon>
        <taxon>Arachnida</taxon>
        <taxon>Araneae</taxon>
        <taxon>Araneomorphae</taxon>
        <taxon>Entelegynae</taxon>
        <taxon>Eresoidea</taxon>
        <taxon>Eresidae</taxon>
        <taxon>Stegodyphus</taxon>
    </lineage>
</organism>
<dbReference type="AlphaFoldDB" id="A0A087UCH1"/>
<accession>A0A087UCH1</accession>
<proteinExistence type="predicted"/>
<feature type="non-terminal residue" evidence="1">
    <location>
        <position position="103"/>
    </location>
</feature>
<evidence type="ECO:0000313" key="1">
    <source>
        <dbReference type="EMBL" id="KFM75060.1"/>
    </source>
</evidence>
<dbReference type="Proteomes" id="UP000054359">
    <property type="component" value="Unassembled WGS sequence"/>
</dbReference>
<sequence>MENYAFIQNTLGLPTCLICNEKLSNNKKSNIKHHFLIKHEPFARKHPLGDESKAIVMELCHRMQKSTSLFSSWILFATNINTASFAVAQDINKYKKTLHRWLI</sequence>
<protein>
    <recommendedName>
        <fullName evidence="3">SPIN-DOC-like zinc-finger domain-containing protein</fullName>
    </recommendedName>
</protein>
<dbReference type="STRING" id="407821.A0A087UCH1"/>
<reference evidence="1 2" key="1">
    <citation type="submission" date="2013-11" db="EMBL/GenBank/DDBJ databases">
        <title>Genome sequencing of Stegodyphus mimosarum.</title>
        <authorList>
            <person name="Bechsgaard J."/>
        </authorList>
    </citation>
    <scope>NUCLEOTIDE SEQUENCE [LARGE SCALE GENOMIC DNA]</scope>
</reference>
<keyword evidence="2" id="KW-1185">Reference proteome</keyword>
<evidence type="ECO:0008006" key="3">
    <source>
        <dbReference type="Google" id="ProtNLM"/>
    </source>
</evidence>
<dbReference type="EMBL" id="KK119203">
    <property type="protein sequence ID" value="KFM75060.1"/>
    <property type="molecule type" value="Genomic_DNA"/>
</dbReference>
<dbReference type="PANTHER" id="PTHR45913">
    <property type="entry name" value="EPM2A-INTERACTING PROTEIN 1"/>
    <property type="match status" value="1"/>
</dbReference>
<gene>
    <name evidence="1" type="ORF">X975_02560</name>
</gene>
<dbReference type="PANTHER" id="PTHR45913:SF10">
    <property type="entry name" value="DUF4371 DOMAIN-CONTAINING PROTEIN"/>
    <property type="match status" value="1"/>
</dbReference>
<evidence type="ECO:0000313" key="2">
    <source>
        <dbReference type="Proteomes" id="UP000054359"/>
    </source>
</evidence>
<dbReference type="OrthoDB" id="6431883at2759"/>
<name>A0A087UCH1_STEMI</name>